<evidence type="ECO:0000256" key="4">
    <source>
        <dbReference type="ARBA" id="ARBA00022475"/>
    </source>
</evidence>
<gene>
    <name evidence="12" type="primary">yajC</name>
    <name evidence="12" type="ORF">FLT43_24590</name>
    <name evidence="11" type="ORF">M5W83_23765</name>
</gene>
<evidence type="ECO:0000313" key="14">
    <source>
        <dbReference type="Proteomes" id="UP001209276"/>
    </source>
</evidence>
<comment type="subcellular location">
    <subcellularLocation>
        <location evidence="1">Cell membrane</location>
        <topology evidence="1">Single-pass membrane protein</topology>
    </subcellularLocation>
</comment>
<proteinExistence type="inferred from homology"/>
<dbReference type="NCBIfam" id="TIGR00739">
    <property type="entry name" value="yajC"/>
    <property type="match status" value="1"/>
</dbReference>
<dbReference type="PRINTS" id="PR01853">
    <property type="entry name" value="YAJCTRNLCASE"/>
</dbReference>
<keyword evidence="14" id="KW-1185">Reference proteome</keyword>
<evidence type="ECO:0000256" key="2">
    <source>
        <dbReference type="ARBA" id="ARBA00006742"/>
    </source>
</evidence>
<keyword evidence="3" id="KW-0813">Transport</keyword>
<accession>A0AAJ1G8G0</accession>
<evidence type="ECO:0000256" key="5">
    <source>
        <dbReference type="ARBA" id="ARBA00022692"/>
    </source>
</evidence>
<dbReference type="AlphaFoldDB" id="A0AAJ1G8G0"/>
<evidence type="ECO:0000256" key="9">
    <source>
        <dbReference type="ARBA" id="ARBA00023136"/>
    </source>
</evidence>
<reference evidence="11 14" key="2">
    <citation type="submission" date="2022-05" db="EMBL/GenBank/DDBJ databases">
        <title>Genome Sequencing of Bee-Associated Microbes.</title>
        <authorList>
            <person name="Dunlap C."/>
        </authorList>
    </citation>
    <scope>NUCLEOTIDE SEQUENCE [LARGE SCALE GENOMIC DNA]</scope>
    <source>
        <strain evidence="11 14">NRRL B-14613</strain>
    </source>
</reference>
<dbReference type="PANTHER" id="PTHR33909:SF1">
    <property type="entry name" value="SEC TRANSLOCON ACCESSORY COMPLEX SUBUNIT YAJC"/>
    <property type="match status" value="1"/>
</dbReference>
<keyword evidence="9 10" id="KW-0472">Membrane</keyword>
<evidence type="ECO:0000313" key="13">
    <source>
        <dbReference type="Proteomes" id="UP000315377"/>
    </source>
</evidence>
<name>A0AAJ1G8G0_PANTH</name>
<evidence type="ECO:0000256" key="3">
    <source>
        <dbReference type="ARBA" id="ARBA00022448"/>
    </source>
</evidence>
<organism evidence="12 13">
    <name type="scientific">Paenibacillus thiaminolyticus</name>
    <name type="common">Bacillus thiaminolyticus</name>
    <dbReference type="NCBI Taxonomy" id="49283"/>
    <lineage>
        <taxon>Bacteria</taxon>
        <taxon>Bacillati</taxon>
        <taxon>Bacillota</taxon>
        <taxon>Bacilli</taxon>
        <taxon>Bacillales</taxon>
        <taxon>Paenibacillaceae</taxon>
        <taxon>Paenibacillus</taxon>
    </lineage>
</organism>
<dbReference type="RefSeq" id="WP_087441636.1">
    <property type="nucleotide sequence ID" value="NZ_CABMNB010000021.1"/>
</dbReference>
<dbReference type="GO" id="GO:0015031">
    <property type="term" value="P:protein transport"/>
    <property type="evidence" value="ECO:0007669"/>
    <property type="project" value="UniProtKB-KW"/>
</dbReference>
<dbReference type="EMBL" id="CP041405">
    <property type="protein sequence ID" value="QDM46282.1"/>
    <property type="molecule type" value="Genomic_DNA"/>
</dbReference>
<dbReference type="Proteomes" id="UP000315377">
    <property type="component" value="Chromosome"/>
</dbReference>
<keyword evidence="6" id="KW-0653">Protein transport</keyword>
<evidence type="ECO:0000256" key="1">
    <source>
        <dbReference type="ARBA" id="ARBA00004162"/>
    </source>
</evidence>
<protein>
    <submittedName>
        <fullName evidence="12">Preprotein translocase subunit YajC</fullName>
    </submittedName>
</protein>
<keyword evidence="7 10" id="KW-1133">Transmembrane helix</keyword>
<keyword evidence="4" id="KW-1003">Cell membrane</keyword>
<dbReference type="GeneID" id="76999140"/>
<keyword evidence="8" id="KW-0811">Translocation</keyword>
<evidence type="ECO:0000313" key="12">
    <source>
        <dbReference type="EMBL" id="QDM46282.1"/>
    </source>
</evidence>
<dbReference type="EMBL" id="JAMDMM010000050">
    <property type="protein sequence ID" value="MCY9610168.1"/>
    <property type="molecule type" value="Genomic_DNA"/>
</dbReference>
<feature type="transmembrane region" description="Helical" evidence="10">
    <location>
        <begin position="12"/>
        <end position="34"/>
    </location>
</feature>
<reference evidence="12 13" key="1">
    <citation type="submission" date="2019-07" db="EMBL/GenBank/DDBJ databases">
        <title>Paenibacillus thiaminolyticus NRRL B-4156.</title>
        <authorList>
            <person name="Hehnly C."/>
            <person name="Zhang L."/>
        </authorList>
    </citation>
    <scope>NUCLEOTIDE SEQUENCE [LARGE SCALE GENOMIC DNA]</scope>
    <source>
        <strain evidence="12 13">NRRL B-4156</strain>
    </source>
</reference>
<dbReference type="PANTHER" id="PTHR33909">
    <property type="entry name" value="SEC TRANSLOCON ACCESSORY COMPLEX SUBUNIT YAJC"/>
    <property type="match status" value="1"/>
</dbReference>
<evidence type="ECO:0000256" key="10">
    <source>
        <dbReference type="SAM" id="Phobius"/>
    </source>
</evidence>
<dbReference type="SMART" id="SM01323">
    <property type="entry name" value="YajC"/>
    <property type="match status" value="1"/>
</dbReference>
<dbReference type="Pfam" id="PF02699">
    <property type="entry name" value="YajC"/>
    <property type="match status" value="1"/>
</dbReference>
<evidence type="ECO:0000256" key="6">
    <source>
        <dbReference type="ARBA" id="ARBA00022927"/>
    </source>
</evidence>
<evidence type="ECO:0000313" key="11">
    <source>
        <dbReference type="EMBL" id="MCY9610168.1"/>
    </source>
</evidence>
<dbReference type="InterPro" id="IPR003849">
    <property type="entry name" value="Preprotein_translocase_YajC"/>
</dbReference>
<evidence type="ECO:0000256" key="7">
    <source>
        <dbReference type="ARBA" id="ARBA00022989"/>
    </source>
</evidence>
<comment type="similarity">
    <text evidence="2">Belongs to the YajC family.</text>
</comment>
<keyword evidence="5 10" id="KW-0812">Transmembrane</keyword>
<dbReference type="GO" id="GO:0005886">
    <property type="term" value="C:plasma membrane"/>
    <property type="evidence" value="ECO:0007669"/>
    <property type="project" value="UniProtKB-SubCell"/>
</dbReference>
<dbReference type="Proteomes" id="UP001209276">
    <property type="component" value="Unassembled WGS sequence"/>
</dbReference>
<evidence type="ECO:0000256" key="8">
    <source>
        <dbReference type="ARBA" id="ARBA00023010"/>
    </source>
</evidence>
<sequence length="106" mass="11431">MFLAGAADPGAGGGLLTMLLPFVAMFAVFYFLLIRPQQKKQKQRNSMLGQLKKGDKIVTIGGLHGTIMEITEDIVVLRVNDVTKMTFDRNAISTVVNSEEAASASS</sequence>